<dbReference type="NCBIfam" id="TIGR00079">
    <property type="entry name" value="pept_deformyl"/>
    <property type="match status" value="1"/>
</dbReference>
<keyword evidence="2" id="KW-0479">Metal-binding</keyword>
<dbReference type="InterPro" id="IPR023635">
    <property type="entry name" value="Peptide_deformylase"/>
</dbReference>
<comment type="cofactor">
    <cofactor evidence="2">
        <name>Fe(2+)</name>
        <dbReference type="ChEBI" id="CHEBI:29033"/>
    </cofactor>
    <text evidence="2">Binds 1 Fe(2+) ion.</text>
</comment>
<gene>
    <name evidence="2" type="primary">def</name>
    <name evidence="3" type="ORF">L336_0711</name>
</gene>
<comment type="catalytic activity">
    <reaction evidence="2">
        <text>N-terminal N-formyl-L-methionyl-[peptide] + H2O = N-terminal L-methionyl-[peptide] + formate</text>
        <dbReference type="Rhea" id="RHEA:24420"/>
        <dbReference type="Rhea" id="RHEA-COMP:10639"/>
        <dbReference type="Rhea" id="RHEA-COMP:10640"/>
        <dbReference type="ChEBI" id="CHEBI:15377"/>
        <dbReference type="ChEBI" id="CHEBI:15740"/>
        <dbReference type="ChEBI" id="CHEBI:49298"/>
        <dbReference type="ChEBI" id="CHEBI:64731"/>
        <dbReference type="EC" id="3.5.1.88"/>
    </reaction>
</comment>
<keyword evidence="2" id="KW-0648">Protein biosynthesis</keyword>
<evidence type="ECO:0000256" key="2">
    <source>
        <dbReference type="HAMAP-Rule" id="MF_00163"/>
    </source>
</evidence>
<feature type="binding site" evidence="2">
    <location>
        <position position="144"/>
    </location>
    <ligand>
        <name>Fe cation</name>
        <dbReference type="ChEBI" id="CHEBI:24875"/>
    </ligand>
</feature>
<dbReference type="GO" id="GO:0042586">
    <property type="term" value="F:peptide deformylase activity"/>
    <property type="evidence" value="ECO:0007669"/>
    <property type="project" value="UniProtKB-UniRule"/>
</dbReference>
<dbReference type="Gene3D" id="3.90.45.10">
    <property type="entry name" value="Peptide deformylase"/>
    <property type="match status" value="1"/>
</dbReference>
<dbReference type="Pfam" id="PF01327">
    <property type="entry name" value="Pep_deformylase"/>
    <property type="match status" value="1"/>
</dbReference>
<evidence type="ECO:0000313" key="4">
    <source>
        <dbReference type="Proteomes" id="UP000013893"/>
    </source>
</evidence>
<dbReference type="GO" id="GO:0046872">
    <property type="term" value="F:metal ion binding"/>
    <property type="evidence" value="ECO:0007669"/>
    <property type="project" value="UniProtKB-KW"/>
</dbReference>
<feature type="active site" evidence="2">
    <location>
        <position position="145"/>
    </location>
</feature>
<name>R4PLD4_9BACT</name>
<dbReference type="GO" id="GO:0006412">
    <property type="term" value="P:translation"/>
    <property type="evidence" value="ECO:0007669"/>
    <property type="project" value="UniProtKB-UniRule"/>
</dbReference>
<comment type="function">
    <text evidence="2">Removes the formyl group from the N-terminal Met of newly synthesized proteins. Requires at least a dipeptide for an efficient rate of reaction. N-terminal L-methionine is a prerequisite for activity but the enzyme has broad specificity at other positions.</text>
</comment>
<sequence>MKKDAIITLPNPHLRQKSRRIHVVTDDIKKLVRDMTDASLDWEDSRPHEISAALAAVQVDQLERVVIVRSDFDDKSVREFIPLINPEIVKLEGEITLAEEGCLSVNGYYGKVPRHSKVRIKALNLEGHEVRFKAEGFLARVLQHEIDHTNGILFVDHIKDNKDAFYRLDSKGELKPLNYEKDVARSVLWD</sequence>
<keyword evidence="2" id="KW-0408">Iron</keyword>
<feature type="binding site" evidence="2">
    <location>
        <position position="148"/>
    </location>
    <ligand>
        <name>Fe cation</name>
        <dbReference type="ChEBI" id="CHEBI:24875"/>
    </ligand>
</feature>
<dbReference type="KEGG" id="saal:L336_0711"/>
<dbReference type="AlphaFoldDB" id="R4PLD4"/>
<proteinExistence type="inferred from homology"/>
<organism evidence="3 4">
    <name type="scientific">Candidatus Saccharimonas aalborgensis</name>
    <dbReference type="NCBI Taxonomy" id="1332188"/>
    <lineage>
        <taxon>Bacteria</taxon>
        <taxon>Candidatus Saccharimonadota</taxon>
        <taxon>Candidatus Saccharimonadia</taxon>
        <taxon>Candidatus Saccharimonadales</taxon>
        <taxon>Candidatus Saccharimonadaceae</taxon>
        <taxon>Candidatus Saccharimonas</taxon>
    </lineage>
</organism>
<dbReference type="EMBL" id="CP005957">
    <property type="protein sequence ID" value="AGL62413.1"/>
    <property type="molecule type" value="Genomic_DNA"/>
</dbReference>
<feature type="binding site" evidence="2">
    <location>
        <position position="102"/>
    </location>
    <ligand>
        <name>Fe cation</name>
        <dbReference type="ChEBI" id="CHEBI:24875"/>
    </ligand>
</feature>
<comment type="similarity">
    <text evidence="1 2">Belongs to the polypeptide deformylase family.</text>
</comment>
<dbReference type="OrthoDB" id="9804313at2"/>
<dbReference type="RefSeq" id="WP_015641863.1">
    <property type="nucleotide sequence ID" value="NC_021219.1"/>
</dbReference>
<dbReference type="SUPFAM" id="SSF56420">
    <property type="entry name" value="Peptide deformylase"/>
    <property type="match status" value="1"/>
</dbReference>
<dbReference type="PANTHER" id="PTHR10458:SF22">
    <property type="entry name" value="PEPTIDE DEFORMYLASE"/>
    <property type="match status" value="1"/>
</dbReference>
<reference evidence="3 4" key="1">
    <citation type="journal article" date="2013" name="Nat. Biotechnol.">
        <title>Genome sequences of rare, uncultured bacteria obtained by differential coverage binning of multiple metagenomes.</title>
        <authorList>
            <person name="Albertsen M."/>
            <person name="Hugenholtz P."/>
            <person name="Skarshewski A."/>
            <person name="Nielsen K.L."/>
            <person name="Tyson G.W."/>
            <person name="Nielsen P.H."/>
        </authorList>
    </citation>
    <scope>NUCLEOTIDE SEQUENCE [LARGE SCALE GENOMIC DNA]</scope>
    <source>
        <strain evidence="3">TM71</strain>
    </source>
</reference>
<dbReference type="Proteomes" id="UP000013893">
    <property type="component" value="Chromosome"/>
</dbReference>
<keyword evidence="2 3" id="KW-0378">Hydrolase</keyword>
<dbReference type="PANTHER" id="PTHR10458">
    <property type="entry name" value="PEPTIDE DEFORMYLASE"/>
    <property type="match status" value="1"/>
</dbReference>
<accession>R4PLD4</accession>
<dbReference type="HAMAP" id="MF_00163">
    <property type="entry name" value="Pep_deformylase"/>
    <property type="match status" value="1"/>
</dbReference>
<protein>
    <recommendedName>
        <fullName evidence="2">Peptide deformylase</fullName>
        <shortName evidence="2">PDF</shortName>
        <ecNumber evidence="2">3.5.1.88</ecNumber>
    </recommendedName>
    <alternativeName>
        <fullName evidence="2">Polypeptide deformylase</fullName>
    </alternativeName>
</protein>
<evidence type="ECO:0000313" key="3">
    <source>
        <dbReference type="EMBL" id="AGL62413.1"/>
    </source>
</evidence>
<dbReference type="CDD" id="cd00487">
    <property type="entry name" value="Pep_deformylase"/>
    <property type="match status" value="1"/>
</dbReference>
<keyword evidence="4" id="KW-1185">Reference proteome</keyword>
<dbReference type="PRINTS" id="PR01576">
    <property type="entry name" value="PDEFORMYLASE"/>
</dbReference>
<dbReference type="InterPro" id="IPR036821">
    <property type="entry name" value="Peptide_deformylase_sf"/>
</dbReference>
<dbReference type="HOGENOM" id="CLU_061901_2_0_0"/>
<dbReference type="PIRSF" id="PIRSF004749">
    <property type="entry name" value="Pep_def"/>
    <property type="match status" value="1"/>
</dbReference>
<evidence type="ECO:0000256" key="1">
    <source>
        <dbReference type="ARBA" id="ARBA00010759"/>
    </source>
</evidence>
<dbReference type="PATRIC" id="fig|1332188.3.peg.699"/>
<dbReference type="EC" id="3.5.1.88" evidence="2"/>
<dbReference type="STRING" id="1332188.L336_0711"/>